<comment type="caution">
    <text evidence="1">The sequence shown here is derived from an EMBL/GenBank/DDBJ whole genome shotgun (WGS) entry which is preliminary data.</text>
</comment>
<gene>
    <name evidence="1" type="ORF">H8923_00260</name>
</gene>
<evidence type="ECO:0000313" key="1">
    <source>
        <dbReference type="EMBL" id="MBC5995177.1"/>
    </source>
</evidence>
<protein>
    <submittedName>
        <fullName evidence="1">Uncharacterized protein</fullName>
    </submittedName>
</protein>
<dbReference type="RefSeq" id="WP_153972879.1">
    <property type="nucleotide sequence ID" value="NZ_JACRWE010000001.1"/>
</dbReference>
<keyword evidence="2" id="KW-1185">Reference proteome</keyword>
<proteinExistence type="predicted"/>
<organism evidence="1 2">
    <name type="scientific">Romboutsia faecis</name>
    <dbReference type="NCBI Taxonomy" id="2764597"/>
    <lineage>
        <taxon>Bacteria</taxon>
        <taxon>Bacillati</taxon>
        <taxon>Bacillota</taxon>
        <taxon>Clostridia</taxon>
        <taxon>Peptostreptococcales</taxon>
        <taxon>Peptostreptococcaceae</taxon>
        <taxon>Romboutsia</taxon>
    </lineage>
</organism>
<dbReference type="Proteomes" id="UP000609849">
    <property type="component" value="Unassembled WGS sequence"/>
</dbReference>
<dbReference type="EMBL" id="JACRWE010000001">
    <property type="protein sequence ID" value="MBC5995177.1"/>
    <property type="molecule type" value="Genomic_DNA"/>
</dbReference>
<name>A0ABR7JJT9_9FIRM</name>
<evidence type="ECO:0000313" key="2">
    <source>
        <dbReference type="Proteomes" id="UP000609849"/>
    </source>
</evidence>
<accession>A0ABR7JJT9</accession>
<reference evidence="1 2" key="1">
    <citation type="submission" date="2020-08" db="EMBL/GenBank/DDBJ databases">
        <authorList>
            <person name="Liu C."/>
            <person name="Sun Q."/>
        </authorList>
    </citation>
    <scope>NUCLEOTIDE SEQUENCE [LARGE SCALE GENOMIC DNA]</scope>
    <source>
        <strain evidence="1 2">NSJ-18</strain>
    </source>
</reference>
<sequence length="208" mass="24808">MSLYLGKIHYWLYNKILWFEGLEEEIIKIAKQEKLDINKLLKNANEHFGEKLPNKPLEEIIDTNNIHGWLQERIHSAEGRMAYWIRLILDKDKNSISKIEKVYIDQGLKAGKECLSQEIDLLNAKNIYNKINDYILDGMPCDRVNEIIESNEDIVSWKRRICVHKDIWHDEVELFYQLRSLWIKSFINTVNNEFKYVEDDGVNKIERV</sequence>